<proteinExistence type="predicted"/>
<feature type="transmembrane region" description="Helical" evidence="5">
    <location>
        <begin position="180"/>
        <end position="198"/>
    </location>
</feature>
<feature type="transmembrane region" description="Helical" evidence="5">
    <location>
        <begin position="310"/>
        <end position="331"/>
    </location>
</feature>
<organism evidence="7 8">
    <name type="scientific">Streptomyces chiangmaiensis</name>
    <dbReference type="NCBI Taxonomy" id="766497"/>
    <lineage>
        <taxon>Bacteria</taxon>
        <taxon>Bacillati</taxon>
        <taxon>Actinomycetota</taxon>
        <taxon>Actinomycetes</taxon>
        <taxon>Kitasatosporales</taxon>
        <taxon>Streptomycetaceae</taxon>
        <taxon>Streptomyces</taxon>
    </lineage>
</organism>
<reference evidence="7" key="1">
    <citation type="submission" date="2024-01" db="EMBL/GenBank/DDBJ databases">
        <title>First draft genome sequence data of TA4-1, the type strain of Gram-positive actinobacterium Streptomyces chiangmaiensis.</title>
        <authorList>
            <person name="Yasawong M."/>
            <person name="Nantapong N."/>
        </authorList>
    </citation>
    <scope>NUCLEOTIDE SEQUENCE</scope>
    <source>
        <strain evidence="7">TA4-1</strain>
    </source>
</reference>
<name>A0ABU7FPK5_9ACTN</name>
<comment type="subcellular location">
    <subcellularLocation>
        <location evidence="1">Cell membrane</location>
        <topology evidence="1">Multi-pass membrane protein</topology>
    </subcellularLocation>
</comment>
<evidence type="ECO:0000313" key="7">
    <source>
        <dbReference type="EMBL" id="MED7825989.1"/>
    </source>
</evidence>
<keyword evidence="8" id="KW-1185">Reference proteome</keyword>
<dbReference type="InterPro" id="IPR036259">
    <property type="entry name" value="MFS_trans_sf"/>
</dbReference>
<evidence type="ECO:0000256" key="4">
    <source>
        <dbReference type="ARBA" id="ARBA00023136"/>
    </source>
</evidence>
<dbReference type="RefSeq" id="WP_329510394.1">
    <property type="nucleotide sequence ID" value="NZ_BAAAYZ010000271.1"/>
</dbReference>
<dbReference type="Gene3D" id="1.20.1250.20">
    <property type="entry name" value="MFS general substrate transporter like domains"/>
    <property type="match status" value="2"/>
</dbReference>
<feature type="transmembrane region" description="Helical" evidence="5">
    <location>
        <begin position="52"/>
        <end position="75"/>
    </location>
</feature>
<comment type="caution">
    <text evidence="7">The sequence shown here is derived from an EMBL/GenBank/DDBJ whole genome shotgun (WGS) entry which is preliminary data.</text>
</comment>
<dbReference type="Pfam" id="PF06779">
    <property type="entry name" value="MFS_4"/>
    <property type="match status" value="1"/>
</dbReference>
<evidence type="ECO:0000259" key="6">
    <source>
        <dbReference type="PROSITE" id="PS50850"/>
    </source>
</evidence>
<feature type="transmembrane region" description="Helical" evidence="5">
    <location>
        <begin position="252"/>
        <end position="274"/>
    </location>
</feature>
<evidence type="ECO:0000256" key="1">
    <source>
        <dbReference type="ARBA" id="ARBA00004651"/>
    </source>
</evidence>
<feature type="transmembrane region" description="Helical" evidence="5">
    <location>
        <begin position="224"/>
        <end position="246"/>
    </location>
</feature>
<feature type="transmembrane region" description="Helical" evidence="5">
    <location>
        <begin position="372"/>
        <end position="393"/>
    </location>
</feature>
<accession>A0ABU7FPK5</accession>
<dbReference type="Proteomes" id="UP001333996">
    <property type="component" value="Unassembled WGS sequence"/>
</dbReference>
<evidence type="ECO:0000256" key="5">
    <source>
        <dbReference type="SAM" id="Phobius"/>
    </source>
</evidence>
<dbReference type="PROSITE" id="PS50850">
    <property type="entry name" value="MFS"/>
    <property type="match status" value="1"/>
</dbReference>
<feature type="transmembrane region" description="Helical" evidence="5">
    <location>
        <begin position="145"/>
        <end position="168"/>
    </location>
</feature>
<feature type="transmembrane region" description="Helical" evidence="5">
    <location>
        <begin position="286"/>
        <end position="304"/>
    </location>
</feature>
<feature type="domain" description="Major facilitator superfamily (MFS) profile" evidence="6">
    <location>
        <begin position="18"/>
        <end position="399"/>
    </location>
</feature>
<feature type="transmembrane region" description="Helical" evidence="5">
    <location>
        <begin position="113"/>
        <end position="133"/>
    </location>
</feature>
<dbReference type="PANTHER" id="PTHR23537:SF1">
    <property type="entry name" value="SUGAR TRANSPORTER"/>
    <property type="match status" value="1"/>
</dbReference>
<protein>
    <submittedName>
        <fullName evidence="7">YbfB/YjiJ family MFS transporter</fullName>
    </submittedName>
</protein>
<gene>
    <name evidence="7" type="ORF">VXC91_29470</name>
</gene>
<dbReference type="InterPro" id="IPR010645">
    <property type="entry name" value="MFS_4"/>
</dbReference>
<dbReference type="InterPro" id="IPR020846">
    <property type="entry name" value="MFS_dom"/>
</dbReference>
<dbReference type="SUPFAM" id="SSF103473">
    <property type="entry name" value="MFS general substrate transporter"/>
    <property type="match status" value="1"/>
</dbReference>
<feature type="transmembrane region" description="Helical" evidence="5">
    <location>
        <begin position="84"/>
        <end position="101"/>
    </location>
</feature>
<evidence type="ECO:0000313" key="8">
    <source>
        <dbReference type="Proteomes" id="UP001333996"/>
    </source>
</evidence>
<feature type="transmembrane region" description="Helical" evidence="5">
    <location>
        <begin position="343"/>
        <end position="366"/>
    </location>
</feature>
<dbReference type="PANTHER" id="PTHR23537">
    <property type="match status" value="1"/>
</dbReference>
<sequence>MTASPSAAAKQWPEFLVALALAAGPVVALGFTRFAYALLLPAMREKLHWSYAAAGGMNTANALGYIIGAATAAWWSRRFGSRSAFVWGIVISALALLASGATDNFAGLTVLRFIGGLSTAVTFVVGSALASRVHSGGQQARSASLVAMYMAGVGIGVVLSGVVVPAALTAWGVSGWQAGWLLMGLLALLAIGPAAWAARQVPEQAASGATHGGRAGLKPLTPLFVWYVLFGAGYVSYMTFVVALLHSQGMKVWGTGTFFIVLGVASAAATLLVWGRVIGRLRGGTAPALVSAVVLIGVLPVLLWHGMGAAIASAIIFGGSFMAGPTAVTVLARRMLPAHAWTLGIALLTVAFSVGQAVGPLVSGLLSDSSGGIAKGLWLSVVLLAVSAAVALIQRERTAEHHHQEAPAAASAPSAVRR</sequence>
<evidence type="ECO:0000256" key="3">
    <source>
        <dbReference type="ARBA" id="ARBA00022989"/>
    </source>
</evidence>
<dbReference type="EMBL" id="JAYWVC010000133">
    <property type="protein sequence ID" value="MED7825989.1"/>
    <property type="molecule type" value="Genomic_DNA"/>
</dbReference>
<keyword evidence="4 5" id="KW-0472">Membrane</keyword>
<keyword evidence="2 5" id="KW-0812">Transmembrane</keyword>
<evidence type="ECO:0000256" key="2">
    <source>
        <dbReference type="ARBA" id="ARBA00022692"/>
    </source>
</evidence>
<keyword evidence="3 5" id="KW-1133">Transmembrane helix</keyword>